<gene>
    <name evidence="9" type="ORF">CERZMDRAFT_40386</name>
</gene>
<evidence type="ECO:0000256" key="5">
    <source>
        <dbReference type="ARBA" id="ARBA00023002"/>
    </source>
</evidence>
<dbReference type="AlphaFoldDB" id="A0A6A6FI30"/>
<dbReference type="OrthoDB" id="407298at2759"/>
<protein>
    <recommendedName>
        <fullName evidence="8">Heme haloperoxidase family profile domain-containing protein</fullName>
    </recommendedName>
</protein>
<evidence type="ECO:0000313" key="9">
    <source>
        <dbReference type="EMBL" id="KAF2213072.1"/>
    </source>
</evidence>
<comment type="similarity">
    <text evidence="7">Belongs to the chloroperoxidase family.</text>
</comment>
<proteinExistence type="inferred from homology"/>
<reference evidence="9" key="1">
    <citation type="journal article" date="2020" name="Stud. Mycol.">
        <title>101 Dothideomycetes genomes: a test case for predicting lifestyles and emergence of pathogens.</title>
        <authorList>
            <person name="Haridas S."/>
            <person name="Albert R."/>
            <person name="Binder M."/>
            <person name="Bloem J."/>
            <person name="Labutti K."/>
            <person name="Salamov A."/>
            <person name="Andreopoulos B."/>
            <person name="Baker S."/>
            <person name="Barry K."/>
            <person name="Bills G."/>
            <person name="Bluhm B."/>
            <person name="Cannon C."/>
            <person name="Castanera R."/>
            <person name="Culley D."/>
            <person name="Daum C."/>
            <person name="Ezra D."/>
            <person name="Gonzalez J."/>
            <person name="Henrissat B."/>
            <person name="Kuo A."/>
            <person name="Liang C."/>
            <person name="Lipzen A."/>
            <person name="Lutzoni F."/>
            <person name="Magnuson J."/>
            <person name="Mondo S."/>
            <person name="Nolan M."/>
            <person name="Ohm R."/>
            <person name="Pangilinan J."/>
            <person name="Park H.-J."/>
            <person name="Ramirez L."/>
            <person name="Alfaro M."/>
            <person name="Sun H."/>
            <person name="Tritt A."/>
            <person name="Yoshinaga Y."/>
            <person name="Zwiers L.-H."/>
            <person name="Turgeon B."/>
            <person name="Goodwin S."/>
            <person name="Spatafora J."/>
            <person name="Crous P."/>
            <person name="Grigoriev I."/>
        </authorList>
    </citation>
    <scope>NUCLEOTIDE SEQUENCE</scope>
    <source>
        <strain evidence="9">SCOH1-5</strain>
    </source>
</reference>
<dbReference type="PANTHER" id="PTHR33577">
    <property type="entry name" value="STERIGMATOCYSTIN BIOSYNTHESIS PEROXIDASE STCC-RELATED"/>
    <property type="match status" value="1"/>
</dbReference>
<feature type="non-terminal residue" evidence="9">
    <location>
        <position position="1"/>
    </location>
</feature>
<accession>A0A6A6FI30</accession>
<keyword evidence="5" id="KW-0560">Oxidoreductase</keyword>
<evidence type="ECO:0000256" key="3">
    <source>
        <dbReference type="ARBA" id="ARBA00022617"/>
    </source>
</evidence>
<dbReference type="PANTHER" id="PTHR33577:SF16">
    <property type="entry name" value="HEME HALOPEROXIDASE FAMILY PROFILE DOMAIN-CONTAINING PROTEIN"/>
    <property type="match status" value="1"/>
</dbReference>
<dbReference type="InterPro" id="IPR036851">
    <property type="entry name" value="Chloroperoxidase-like_sf"/>
</dbReference>
<dbReference type="Pfam" id="PF01328">
    <property type="entry name" value="Peroxidase_2"/>
    <property type="match status" value="1"/>
</dbReference>
<evidence type="ECO:0000256" key="2">
    <source>
        <dbReference type="ARBA" id="ARBA00022559"/>
    </source>
</evidence>
<dbReference type="SUPFAM" id="SSF47571">
    <property type="entry name" value="Cloroperoxidase"/>
    <property type="match status" value="1"/>
</dbReference>
<keyword evidence="2" id="KW-0575">Peroxidase</keyword>
<name>A0A6A6FI30_9PEZI</name>
<dbReference type="EMBL" id="ML992671">
    <property type="protein sequence ID" value="KAF2213072.1"/>
    <property type="molecule type" value="Genomic_DNA"/>
</dbReference>
<dbReference type="PROSITE" id="PS51405">
    <property type="entry name" value="HEME_HALOPEROXIDASE"/>
    <property type="match status" value="1"/>
</dbReference>
<evidence type="ECO:0000313" key="10">
    <source>
        <dbReference type="Proteomes" id="UP000799539"/>
    </source>
</evidence>
<comment type="cofactor">
    <cofactor evidence="1">
        <name>heme b</name>
        <dbReference type="ChEBI" id="CHEBI:60344"/>
    </cofactor>
</comment>
<dbReference type="Gene3D" id="1.10.489.10">
    <property type="entry name" value="Chloroperoxidase-like"/>
    <property type="match status" value="1"/>
</dbReference>
<evidence type="ECO:0000256" key="4">
    <source>
        <dbReference type="ARBA" id="ARBA00022723"/>
    </source>
</evidence>
<evidence type="ECO:0000256" key="1">
    <source>
        <dbReference type="ARBA" id="ARBA00001970"/>
    </source>
</evidence>
<keyword evidence="4" id="KW-0479">Metal-binding</keyword>
<evidence type="ECO:0000259" key="8">
    <source>
        <dbReference type="PROSITE" id="PS51405"/>
    </source>
</evidence>
<dbReference type="InterPro" id="IPR000028">
    <property type="entry name" value="Chloroperoxidase"/>
</dbReference>
<organism evidence="9 10">
    <name type="scientific">Cercospora zeae-maydis SCOH1-5</name>
    <dbReference type="NCBI Taxonomy" id="717836"/>
    <lineage>
        <taxon>Eukaryota</taxon>
        <taxon>Fungi</taxon>
        <taxon>Dikarya</taxon>
        <taxon>Ascomycota</taxon>
        <taxon>Pezizomycotina</taxon>
        <taxon>Dothideomycetes</taxon>
        <taxon>Dothideomycetidae</taxon>
        <taxon>Mycosphaerellales</taxon>
        <taxon>Mycosphaerellaceae</taxon>
        <taxon>Cercospora</taxon>
    </lineage>
</organism>
<keyword evidence="6" id="KW-0408">Iron</keyword>
<feature type="domain" description="Heme haloperoxidase family profile" evidence="8">
    <location>
        <begin position="1"/>
        <end position="245"/>
    </location>
</feature>
<dbReference type="Proteomes" id="UP000799539">
    <property type="component" value="Unassembled WGS sequence"/>
</dbReference>
<keyword evidence="3" id="KW-0349">Heme</keyword>
<dbReference type="GO" id="GO:0046872">
    <property type="term" value="F:metal ion binding"/>
    <property type="evidence" value="ECO:0007669"/>
    <property type="project" value="UniProtKB-KW"/>
</dbReference>
<sequence length="357" mass="38648">ADIDAGAQRGECVGLNAMANHGIIDRSGVSNLFELLRGAQIMGMSFDAALVTVLPPIIFAGDPVTLTLSIGGPDGRVGAPLGGLGGLLGQPQGLEFAHNSIEQDSSPTRDDLYDTGDPATMNVTRFIELWNLVPQGGRFDLSVLNYWAAHRFHWSIEHSPNFFYGPLTGIIFRTVVYALIPRLLANHTGRYPDGELTHEVLESFYAITHDPAPFTYHVGWERIPANWYGLASTGSSWTLVDAITDAFSFCGPYPELCSFGGNVHGVNTFTGLRLDDPASGFANLGLLTNPTNFICFVLQFIRFLSPTFTNNLFADIFGLLGTTVSTIGCPEIPDLTRGANSMIENLKQKYPGATVGW</sequence>
<keyword evidence="10" id="KW-1185">Reference proteome</keyword>
<evidence type="ECO:0000256" key="7">
    <source>
        <dbReference type="ARBA" id="ARBA00025795"/>
    </source>
</evidence>
<evidence type="ECO:0000256" key="6">
    <source>
        <dbReference type="ARBA" id="ARBA00023004"/>
    </source>
</evidence>
<dbReference type="GO" id="GO:0004601">
    <property type="term" value="F:peroxidase activity"/>
    <property type="evidence" value="ECO:0007669"/>
    <property type="project" value="UniProtKB-KW"/>
</dbReference>